<protein>
    <recommendedName>
        <fullName evidence="3">protein O-GlcNAc transferase</fullName>
        <ecNumber evidence="3">2.4.1.255</ecNumber>
    </recommendedName>
</protein>
<dbReference type="PANTHER" id="PTHR44835">
    <property type="entry name" value="UDP-N-ACETYLGLUCOSAMINE--PEPTIDE N-ACETYLGLUCOSAMINYLTRANSFERASE SPINDLY-RELATED"/>
    <property type="match status" value="1"/>
</dbReference>
<dbReference type="Gene3D" id="3.40.50.2000">
    <property type="entry name" value="Glycogen Phosphorylase B"/>
    <property type="match status" value="1"/>
</dbReference>
<gene>
    <name evidence="10" type="ORF">CU669_19980</name>
</gene>
<keyword evidence="5" id="KW-0808">Transferase</keyword>
<evidence type="ECO:0000313" key="10">
    <source>
        <dbReference type="EMBL" id="RAU20132.1"/>
    </source>
</evidence>
<dbReference type="Gene3D" id="3.40.50.11380">
    <property type="match status" value="1"/>
</dbReference>
<dbReference type="EMBL" id="PGTO01000033">
    <property type="protein sequence ID" value="RAU20132.1"/>
    <property type="molecule type" value="Genomic_DNA"/>
</dbReference>
<feature type="repeat" description="TPR" evidence="8">
    <location>
        <begin position="194"/>
        <end position="227"/>
    </location>
</feature>
<dbReference type="GO" id="GO:0042802">
    <property type="term" value="F:identical protein binding"/>
    <property type="evidence" value="ECO:0007669"/>
    <property type="project" value="InterPro"/>
</dbReference>
<comment type="caution">
    <text evidence="10">The sequence shown here is derived from an EMBL/GenBank/DDBJ whole genome shotgun (WGS) entry which is preliminary data.</text>
</comment>
<dbReference type="Pfam" id="PF13844">
    <property type="entry name" value="Glyco_transf_41"/>
    <property type="match status" value="2"/>
</dbReference>
<keyword evidence="6" id="KW-0677">Repeat</keyword>
<dbReference type="InterPro" id="IPR019734">
    <property type="entry name" value="TPR_rpt"/>
</dbReference>
<feature type="domain" description="O-GlcNAc transferase C-terminal" evidence="9">
    <location>
        <begin position="345"/>
        <end position="490"/>
    </location>
</feature>
<feature type="repeat" description="TPR" evidence="8">
    <location>
        <begin position="126"/>
        <end position="159"/>
    </location>
</feature>
<name>A0A364NSX2_9PROT</name>
<dbReference type="SUPFAM" id="SSF53756">
    <property type="entry name" value="UDP-Glycosyltransferase/glycogen phosphorylase"/>
    <property type="match status" value="1"/>
</dbReference>
<comment type="pathway">
    <text evidence="1">Protein modification; protein glycosylation.</text>
</comment>
<evidence type="ECO:0000313" key="11">
    <source>
        <dbReference type="Proteomes" id="UP000251075"/>
    </source>
</evidence>
<evidence type="ECO:0000256" key="7">
    <source>
        <dbReference type="ARBA" id="ARBA00022803"/>
    </source>
</evidence>
<dbReference type="PROSITE" id="PS50005">
    <property type="entry name" value="TPR"/>
    <property type="match status" value="7"/>
</dbReference>
<evidence type="ECO:0000256" key="5">
    <source>
        <dbReference type="ARBA" id="ARBA00022679"/>
    </source>
</evidence>
<dbReference type="Pfam" id="PF07721">
    <property type="entry name" value="TPR_4"/>
    <property type="match status" value="1"/>
</dbReference>
<dbReference type="InterPro" id="IPR051939">
    <property type="entry name" value="Glycosyltr_41/O-GlcNAc_trsf"/>
</dbReference>
<dbReference type="PANTHER" id="PTHR44835:SF1">
    <property type="entry name" value="PROTEIN O-GLCNAC TRANSFERASE"/>
    <property type="match status" value="1"/>
</dbReference>
<dbReference type="EC" id="2.4.1.255" evidence="3"/>
<dbReference type="InterPro" id="IPR029489">
    <property type="entry name" value="OGT/SEC/SPY_C"/>
</dbReference>
<dbReference type="Gene3D" id="1.25.40.10">
    <property type="entry name" value="Tetratricopeptide repeat domain"/>
    <property type="match status" value="4"/>
</dbReference>
<dbReference type="RefSeq" id="WP_112147357.1">
    <property type="nucleotide sequence ID" value="NZ_PGTO01000033.1"/>
</dbReference>
<feature type="domain" description="O-GlcNAc transferase C-terminal" evidence="9">
    <location>
        <begin position="517"/>
        <end position="691"/>
    </location>
</feature>
<dbReference type="Pfam" id="PF13432">
    <property type="entry name" value="TPR_16"/>
    <property type="match status" value="2"/>
</dbReference>
<comment type="similarity">
    <text evidence="2">Belongs to the glycosyltransferase 41 family. O-GlcNAc transferase subfamily.</text>
</comment>
<dbReference type="SUPFAM" id="SSF48452">
    <property type="entry name" value="TPR-like"/>
    <property type="match status" value="2"/>
</dbReference>
<dbReference type="GO" id="GO:0097363">
    <property type="term" value="F:protein O-acetylglucosaminyltransferase activity"/>
    <property type="evidence" value="ECO:0007669"/>
    <property type="project" value="UniProtKB-EC"/>
</dbReference>
<feature type="repeat" description="TPR" evidence="8">
    <location>
        <begin position="58"/>
        <end position="91"/>
    </location>
</feature>
<dbReference type="InterPro" id="IPR011990">
    <property type="entry name" value="TPR-like_helical_dom_sf"/>
</dbReference>
<feature type="repeat" description="TPR" evidence="8">
    <location>
        <begin position="228"/>
        <end position="261"/>
    </location>
</feature>
<keyword evidence="4" id="KW-0328">Glycosyltransferase</keyword>
<keyword evidence="11" id="KW-1185">Reference proteome</keyword>
<dbReference type="Proteomes" id="UP000251075">
    <property type="component" value="Unassembled WGS sequence"/>
</dbReference>
<sequence>MNRKQRRAQAKTGASPVSALGDDLNGLFQLALGHHQAGRLAEAEALYHRILAKEPRHVDALHLLGLVAHQCGNNESAVQLITRAIGLNPGFAEAHNNLGNALRALGRPEEAVAAYDAALYRNPRLVEAHLNKGLALHELGRLDQALASFDAALQLCPDQAEAHYNRGVILHDLGLYQDAVGAYDIALMRHPGRVEAQFNRGVSLQALGEDDLALAAFDAALAAKPDYLDAHINRGAVLKAKGRQDQAAEAFATACRLGPDRVEGFTNLGMALNDLGRRGEAMDSFGRALAIKPDYDAAHRALLATLLYGSDLSPQDRFAIHRAFETACYPVPPPSPGVFANPRDPERRLRIGLVSSDFLEHPVGRNMLPLLEAHDQNRVGLHFYAHLDKPDAMTERFRAVSEGWRSIRAMGDEEVACQIRDDGIDVLIHLAGRFDLNRPRIAMFRPAPVQISFHDAATSGLAAMDAIIADRVMVPRRPTELFTERPIRLPSFYLHAPLDNAPPVAPPPLLTKGVPTFGSFNNPAKLSEATLATWALVLKRIPGARLVLKYKNWFANPSVAQRVLGIMAAQGIDPTRISLGDGEEDANSHLARYGGIDVALDPFPFNGSTTTFEALWMGVPVVTLLGETMVGRWAAGILNPIGLGALVAHSVDEYVELCRALCAEPDNLARLRSELRQRVAASPLCNARLKARHLERTYRALWRRWCKKT</sequence>
<evidence type="ECO:0000256" key="1">
    <source>
        <dbReference type="ARBA" id="ARBA00004922"/>
    </source>
</evidence>
<proteinExistence type="inferred from homology"/>
<dbReference type="AlphaFoldDB" id="A0A364NSX2"/>
<keyword evidence="7 8" id="KW-0802">TPR repeat</keyword>
<evidence type="ECO:0000256" key="8">
    <source>
        <dbReference type="PROSITE-ProRule" id="PRU00339"/>
    </source>
</evidence>
<feature type="repeat" description="TPR" evidence="8">
    <location>
        <begin position="262"/>
        <end position="295"/>
    </location>
</feature>
<accession>A0A364NSX2</accession>
<dbReference type="OrthoDB" id="146908at2"/>
<evidence type="ECO:0000259" key="9">
    <source>
        <dbReference type="Pfam" id="PF13844"/>
    </source>
</evidence>
<organism evidence="10 11">
    <name type="scientific">Paramagnetospirillum kuznetsovii</name>
    <dbReference type="NCBI Taxonomy" id="2053833"/>
    <lineage>
        <taxon>Bacteria</taxon>
        <taxon>Pseudomonadati</taxon>
        <taxon>Pseudomonadota</taxon>
        <taxon>Alphaproteobacteria</taxon>
        <taxon>Rhodospirillales</taxon>
        <taxon>Magnetospirillaceae</taxon>
        <taxon>Paramagnetospirillum</taxon>
    </lineage>
</organism>
<evidence type="ECO:0000256" key="3">
    <source>
        <dbReference type="ARBA" id="ARBA00011970"/>
    </source>
</evidence>
<evidence type="ECO:0000256" key="4">
    <source>
        <dbReference type="ARBA" id="ARBA00022676"/>
    </source>
</evidence>
<feature type="repeat" description="TPR" evidence="8">
    <location>
        <begin position="160"/>
        <end position="193"/>
    </location>
</feature>
<dbReference type="Pfam" id="PF13414">
    <property type="entry name" value="TPR_11"/>
    <property type="match status" value="1"/>
</dbReference>
<evidence type="ECO:0000256" key="2">
    <source>
        <dbReference type="ARBA" id="ARBA00005386"/>
    </source>
</evidence>
<dbReference type="SMART" id="SM00028">
    <property type="entry name" value="TPR"/>
    <property type="match status" value="8"/>
</dbReference>
<reference evidence="10 11" key="1">
    <citation type="submission" date="2017-11" db="EMBL/GenBank/DDBJ databases">
        <title>Draft genome sequence of magnetotactic bacterium Magnetospirillum kuznetsovii LBB-42.</title>
        <authorList>
            <person name="Grouzdev D.S."/>
            <person name="Rysina M.S."/>
            <person name="Baslerov R.V."/>
            <person name="Koziaeva V."/>
        </authorList>
    </citation>
    <scope>NUCLEOTIDE SEQUENCE [LARGE SCALE GENOMIC DNA]</scope>
    <source>
        <strain evidence="10 11">LBB-42</strain>
    </source>
</reference>
<feature type="repeat" description="TPR" evidence="8">
    <location>
        <begin position="92"/>
        <end position="125"/>
    </location>
</feature>
<evidence type="ECO:0000256" key="6">
    <source>
        <dbReference type="ARBA" id="ARBA00022737"/>
    </source>
</evidence>
<dbReference type="InterPro" id="IPR011717">
    <property type="entry name" value="TPR-4"/>
</dbReference>
<dbReference type="UniPathway" id="UPA00378"/>
<dbReference type="PROSITE" id="PS50293">
    <property type="entry name" value="TPR_REGION"/>
    <property type="match status" value="1"/>
</dbReference>